<feature type="region of interest" description="Disordered" evidence="1">
    <location>
        <begin position="25"/>
        <end position="152"/>
    </location>
</feature>
<evidence type="ECO:0000313" key="2">
    <source>
        <dbReference type="EMBL" id="GBP29989.1"/>
    </source>
</evidence>
<reference evidence="2 3" key="1">
    <citation type="journal article" date="2019" name="Commun. Biol.">
        <title>The bagworm genome reveals a unique fibroin gene that provides high tensile strength.</title>
        <authorList>
            <person name="Kono N."/>
            <person name="Nakamura H."/>
            <person name="Ohtoshi R."/>
            <person name="Tomita M."/>
            <person name="Numata K."/>
            <person name="Arakawa K."/>
        </authorList>
    </citation>
    <scope>NUCLEOTIDE SEQUENCE [LARGE SCALE GENOMIC DNA]</scope>
</reference>
<feature type="compositionally biased region" description="Basic residues" evidence="1">
    <location>
        <begin position="138"/>
        <end position="152"/>
    </location>
</feature>
<name>A0A4C1UUL6_EUMVA</name>
<feature type="compositionally biased region" description="Basic and acidic residues" evidence="1">
    <location>
        <begin position="28"/>
        <end position="57"/>
    </location>
</feature>
<dbReference type="Proteomes" id="UP000299102">
    <property type="component" value="Unassembled WGS sequence"/>
</dbReference>
<sequence length="152" mass="16744">MTNIITLSLSVCRYETRNTQKKHCSRAVTDKAATREVAEEKPRSRDSFRNRRRDGGDGRAYAAAAFARGLARSRSGRGAGGAARPRRPSRRGVAAGGRCTAGRFRSSWGDQYASGNEPATYGPNWGAAHAPRCIPRARTLRRPRRRSGNRSR</sequence>
<dbReference type="EMBL" id="BGZK01000227">
    <property type="protein sequence ID" value="GBP29989.1"/>
    <property type="molecule type" value="Genomic_DNA"/>
</dbReference>
<protein>
    <submittedName>
        <fullName evidence="2">Uncharacterized protein</fullName>
    </submittedName>
</protein>
<organism evidence="2 3">
    <name type="scientific">Eumeta variegata</name>
    <name type="common">Bagworm moth</name>
    <name type="synonym">Eumeta japonica</name>
    <dbReference type="NCBI Taxonomy" id="151549"/>
    <lineage>
        <taxon>Eukaryota</taxon>
        <taxon>Metazoa</taxon>
        <taxon>Ecdysozoa</taxon>
        <taxon>Arthropoda</taxon>
        <taxon>Hexapoda</taxon>
        <taxon>Insecta</taxon>
        <taxon>Pterygota</taxon>
        <taxon>Neoptera</taxon>
        <taxon>Endopterygota</taxon>
        <taxon>Lepidoptera</taxon>
        <taxon>Glossata</taxon>
        <taxon>Ditrysia</taxon>
        <taxon>Tineoidea</taxon>
        <taxon>Psychidae</taxon>
        <taxon>Oiketicinae</taxon>
        <taxon>Eumeta</taxon>
    </lineage>
</organism>
<gene>
    <name evidence="2" type="ORF">EVAR_22889_1</name>
</gene>
<accession>A0A4C1UUL6</accession>
<feature type="compositionally biased region" description="Low complexity" evidence="1">
    <location>
        <begin position="59"/>
        <end position="73"/>
    </location>
</feature>
<keyword evidence="3" id="KW-1185">Reference proteome</keyword>
<dbReference type="AlphaFoldDB" id="A0A4C1UUL6"/>
<evidence type="ECO:0000256" key="1">
    <source>
        <dbReference type="SAM" id="MobiDB-lite"/>
    </source>
</evidence>
<proteinExistence type="predicted"/>
<comment type="caution">
    <text evidence="2">The sequence shown here is derived from an EMBL/GenBank/DDBJ whole genome shotgun (WGS) entry which is preliminary data.</text>
</comment>
<evidence type="ECO:0000313" key="3">
    <source>
        <dbReference type="Proteomes" id="UP000299102"/>
    </source>
</evidence>